<feature type="domain" description="RING-type" evidence="18">
    <location>
        <begin position="1734"/>
        <end position="1799"/>
    </location>
</feature>
<dbReference type="InterPro" id="IPR013083">
    <property type="entry name" value="Znf_RING/FYVE/PHD"/>
</dbReference>
<dbReference type="InterPro" id="IPR054478">
    <property type="entry name" value="LTN1_UBC"/>
</dbReference>
<dbReference type="FunFam" id="3.30.40.10:FF:000038">
    <property type="entry name" value="E3 ubiquitin-protein ligase listerin"/>
    <property type="match status" value="1"/>
</dbReference>
<dbReference type="PANTHER" id="PTHR12389:SF0">
    <property type="entry name" value="E3 UBIQUITIN-PROTEIN LIGASE LISTERIN"/>
    <property type="match status" value="1"/>
</dbReference>
<comment type="subunit">
    <text evidence="16">Component of the ribosome quality control complex (RQC).</text>
</comment>
<organism evidence="19 20">
    <name type="scientific">Mycena venus</name>
    <dbReference type="NCBI Taxonomy" id="2733690"/>
    <lineage>
        <taxon>Eukaryota</taxon>
        <taxon>Fungi</taxon>
        <taxon>Dikarya</taxon>
        <taxon>Basidiomycota</taxon>
        <taxon>Agaricomycotina</taxon>
        <taxon>Agaricomycetes</taxon>
        <taxon>Agaricomycetidae</taxon>
        <taxon>Agaricales</taxon>
        <taxon>Marasmiineae</taxon>
        <taxon>Mycenaceae</taxon>
        <taxon>Mycena</taxon>
    </lineage>
</organism>
<dbReference type="EMBL" id="JACAZI010000011">
    <property type="protein sequence ID" value="KAF7348632.1"/>
    <property type="molecule type" value="Genomic_DNA"/>
</dbReference>
<evidence type="ECO:0000256" key="3">
    <source>
        <dbReference type="ARBA" id="ARBA00004906"/>
    </source>
</evidence>
<dbReference type="GO" id="GO:0061630">
    <property type="term" value="F:ubiquitin protein ligase activity"/>
    <property type="evidence" value="ECO:0007669"/>
    <property type="project" value="UniProtKB-UniRule"/>
</dbReference>
<sequence length="1803" mass="194204">MAPKSSSASSGTRKKHARKAAQGQELPEPQHKPAEKKGKKHRSDPPRPKVYIAPIKPTAANPDPLDAVPGLAHRLPPPLLVILRSLGKKAMVTKIRALEELQSGWVAKVGEEDGVALYALKDAAPVWLHHLPAHLVHPARRVRLLTAQVHAALLAAEVLEDAPQLINNVWALAAHDPERAVAAAVVPKSTADVEFLERVILHTDAVYNELNPPAPVLLSHPPDPYASGKSAPGANKGAKHPQAQAAKRPAMPESTRSKTDEQDLESAFDRRARLRIAAFGALRYLLETTPALPLPPFLASPALWSALQNTQDSPALFYDRIAERIPEEEDADADVYTAYLRTEITAPPIAPEDGKEGDDADADALPLGRAQPALRRAAWSVAVAVLSHLSAGDTNAEPQAQRKKPTDRALPLVWAHTLLPALWAEADPGVQMGIGAGTGMWRGGLGVVRAHPEMWALAPAEGGFDAFLTRFLSTACNSTAANTAAAETGYGAVVVVLGGVPWEILAPQLGALFDAFWAALGGASAVENFHASSSAKLATAPDDEVEVQEKEQGATRPRTGSDDCSPRPARACGRRKGGGEDDTRLLAREVKRVWAALGGRVEQGTKEAVEAETKPRLHVDSRRAAQLVRGVLGAAGAVGGDLLTTGLETLGACLRAGGPPALVCAVLEALVGDDSDDASPLSEVIRQEDGEDDDAEPTKPTTKAAAAARIRAYGLTLRLDVLRAAVQSENAALLVKALRDIWGRGGRVGVMLGRLVSLFDYGFTALILNSTLLTQALDALLSRRAYALLLTAPSLLFAYLTHRITRRQQLWRALLQDVAAHPEAAADTLGALVGSEASGVVERLSAVDASAPSSSTTAATAVGPLDALFDGPPPVPIALLARVLQRGELFLSPAAGRATLARVVHALAERVESALTTPDSAGSFDADLQLLASVLAGRPDAADARALLPAIYVFANIWLQWKEEGGEAVRADVVTEVKRRLGVLVCSTDVCVTPEDVLEALAEGTLGAPIDVVSDVFPAKAELDAMLDVLPADPLAPSLAVLHPYLPPASALRPHTRASAHDKRGYAAYARIAAGLLQALAADRRAAKENIWALRHVTALAITAEDVLAAPSAPCAVFDRSVDRSALEAIRARALQLTADDKPLVGGGALPELVVELVRCARRTDGSRECRVLDRVLRHVLQDADKPEADLWMAFARKIEKSAPETCIAIVSAVSASTLEPPRLERYRNELAADLLGIPPSKANTQGLLTLRKLAASAPGLDSDVAFLPQQRSVNIFKACQQWVGSDEDIEEELESAMTLVFFHLAPLLQNVPGTHWDLIFDVVESNLESASLTDDETLVTLARTLRLIILIQDLTLTNKTLRASWEERQTQILTMVRDLAAGQSDDVAGSSPRSACRELVLSIVQDLPTSLITEDTLPKMCHLLADPSVDVQKMTYQLLTVAARKRTEHFVIEAGVDVDAVVKADLPLELLDILQTSLNFNQDDLLDLDESIVFGYLLGWMVVFDLFSDASLKVRLSYIDQLRTLDIIGSSFIPNILSLLGVDQGIPKAFKLDVWNVDEYLVQLYESGSTWSLQVLAAHLYYRALLTVPSLIYNWVLDCKDRQLSSSIATYTSLHFSPVIIRAELAHVKSPEATAELVDDNLTVKVATAVNEVVASYLVDEHQLEIKLRIPSDWPLHKIEVKDVKRVGVEENRWRAWILAVQQTLWSQNGRIVDGLGLFKKNVTLHFEGQVECAICYSIISVMDGTLPKKPCKTCKNRFHSGCLYKASASFFQKILKGADFGVQWFSTSHSSSCPLCRSDII</sequence>
<dbReference type="GO" id="GO:0072344">
    <property type="term" value="P:rescue of stalled ribosome"/>
    <property type="evidence" value="ECO:0007669"/>
    <property type="project" value="UniProtKB-UniRule"/>
</dbReference>
<dbReference type="InterPro" id="IPR039804">
    <property type="entry name" value="RING-CH-C4HC3_LTN1"/>
</dbReference>
<dbReference type="GO" id="GO:0043023">
    <property type="term" value="F:ribosomal large subunit binding"/>
    <property type="evidence" value="ECO:0007669"/>
    <property type="project" value="TreeGrafter"/>
</dbReference>
<evidence type="ECO:0000256" key="10">
    <source>
        <dbReference type="ARBA" id="ARBA00022737"/>
    </source>
</evidence>
<comment type="function">
    <text evidence="16">E3 ubiquitin-protein ligase. Component of the ribosome quality control complex (RQC), a ribosome-associated complex that mediates ubiquitination and extraction of incompletely synthesized nascent chains for proteasomal degradation.</text>
</comment>
<comment type="pathway">
    <text evidence="3 16">Protein modification; protein ubiquitination.</text>
</comment>
<dbReference type="OrthoDB" id="6108at2759"/>
<keyword evidence="20" id="KW-1185">Reference proteome</keyword>
<evidence type="ECO:0000256" key="8">
    <source>
        <dbReference type="ARBA" id="ARBA00022679"/>
    </source>
</evidence>
<keyword evidence="11 15" id="KW-0863">Zinc-finger</keyword>
<evidence type="ECO:0000256" key="16">
    <source>
        <dbReference type="RuleBase" id="RU367090"/>
    </source>
</evidence>
<comment type="subcellular location">
    <subcellularLocation>
        <location evidence="2">Cytoplasm</location>
        <location evidence="2">Cytosol</location>
    </subcellularLocation>
</comment>
<gene>
    <name evidence="19" type="ORF">MVEN_01381200</name>
</gene>
<accession>A0A8H6XWV8</accession>
<evidence type="ECO:0000256" key="15">
    <source>
        <dbReference type="PROSITE-ProRule" id="PRU00175"/>
    </source>
</evidence>
<evidence type="ECO:0000256" key="12">
    <source>
        <dbReference type="ARBA" id="ARBA00022786"/>
    </source>
</evidence>
<dbReference type="Proteomes" id="UP000620124">
    <property type="component" value="Unassembled WGS sequence"/>
</dbReference>
<feature type="region of interest" description="Disordered" evidence="17">
    <location>
        <begin position="537"/>
        <end position="580"/>
    </location>
</feature>
<evidence type="ECO:0000256" key="9">
    <source>
        <dbReference type="ARBA" id="ARBA00022723"/>
    </source>
</evidence>
<dbReference type="Pfam" id="PF23009">
    <property type="entry name" value="UBC_like"/>
    <property type="match status" value="1"/>
</dbReference>
<dbReference type="GO" id="GO:1990116">
    <property type="term" value="P:ribosome-associated ubiquitin-dependent protein catabolic process"/>
    <property type="evidence" value="ECO:0007669"/>
    <property type="project" value="UniProtKB-UniRule"/>
</dbReference>
<evidence type="ECO:0000256" key="11">
    <source>
        <dbReference type="ARBA" id="ARBA00022771"/>
    </source>
</evidence>
<dbReference type="UniPathway" id="UPA00143"/>
<dbReference type="InterPro" id="IPR039795">
    <property type="entry name" value="LTN1/Rkr1"/>
</dbReference>
<feature type="region of interest" description="Disordered" evidence="17">
    <location>
        <begin position="1"/>
        <end position="58"/>
    </location>
</feature>
<feature type="compositionally biased region" description="Basic and acidic residues" evidence="17">
    <location>
        <begin position="547"/>
        <end position="565"/>
    </location>
</feature>
<evidence type="ECO:0000256" key="5">
    <source>
        <dbReference type="ARBA" id="ARBA00012483"/>
    </source>
</evidence>
<dbReference type="GO" id="GO:0008270">
    <property type="term" value="F:zinc ion binding"/>
    <property type="evidence" value="ECO:0007669"/>
    <property type="project" value="UniProtKB-KW"/>
</dbReference>
<dbReference type="InterPro" id="IPR001841">
    <property type="entry name" value="Znf_RING"/>
</dbReference>
<keyword evidence="7" id="KW-0963">Cytoplasm</keyword>
<dbReference type="CDD" id="cd16491">
    <property type="entry name" value="RING-CH-C4HC3_LTN1"/>
    <property type="match status" value="1"/>
</dbReference>
<evidence type="ECO:0000313" key="20">
    <source>
        <dbReference type="Proteomes" id="UP000620124"/>
    </source>
</evidence>
<evidence type="ECO:0000256" key="7">
    <source>
        <dbReference type="ARBA" id="ARBA00022490"/>
    </source>
</evidence>
<comment type="caution">
    <text evidence="19">The sequence shown here is derived from an EMBL/GenBank/DDBJ whole genome shotgun (WGS) entry which is preliminary data.</text>
</comment>
<dbReference type="InterPro" id="IPR054477">
    <property type="entry name" value="LTN1_E3_ligase_6th"/>
</dbReference>
<dbReference type="InterPro" id="IPR054476">
    <property type="entry name" value="Ltn1_N"/>
</dbReference>
<name>A0A8H6XWV8_9AGAR</name>
<evidence type="ECO:0000313" key="19">
    <source>
        <dbReference type="EMBL" id="KAF7348632.1"/>
    </source>
</evidence>
<keyword evidence="9 16" id="KW-0479">Metal-binding</keyword>
<dbReference type="InterPro" id="IPR016024">
    <property type="entry name" value="ARM-type_fold"/>
</dbReference>
<feature type="region of interest" description="Disordered" evidence="17">
    <location>
        <begin position="217"/>
        <end position="265"/>
    </location>
</feature>
<evidence type="ECO:0000256" key="13">
    <source>
        <dbReference type="ARBA" id="ARBA00022833"/>
    </source>
</evidence>
<comment type="function">
    <text evidence="14">E3 ubiquitin-protein ligase component of the ribosome quality control complex (RQC), a ribosome-associated complex that mediates ubiquitination and extraction of incompletely synthesized nascent chains for proteasomal degradation. Mediates ubiquitination of proteins derived from mRNAs lacking stop codons (non-stop proteins) and other translation arrest products induced by poly-lysine sequences and tandem rare codons. Ubiquitination leads to CDC48 recruitment for extraction and degradation of the incomplete translation product. May indirectly play a role in chromatin function and transcription.</text>
</comment>
<keyword evidence="12 16" id="KW-0833">Ubl conjugation pathway</keyword>
<dbReference type="GO" id="GO:0016567">
    <property type="term" value="P:protein ubiquitination"/>
    <property type="evidence" value="ECO:0007669"/>
    <property type="project" value="UniProtKB-UniPathway"/>
</dbReference>
<feature type="compositionally biased region" description="Polar residues" evidence="17">
    <location>
        <begin position="1"/>
        <end position="11"/>
    </location>
</feature>
<evidence type="ECO:0000256" key="1">
    <source>
        <dbReference type="ARBA" id="ARBA00000900"/>
    </source>
</evidence>
<protein>
    <recommendedName>
        <fullName evidence="6 16">E3 ubiquitin-protein ligase listerin</fullName>
        <ecNumber evidence="5 16">2.3.2.27</ecNumber>
    </recommendedName>
    <alternativeName>
        <fullName evidence="16">RING-type E3 ubiquitin transferase listerin</fullName>
    </alternativeName>
</protein>
<dbReference type="GO" id="GO:1990112">
    <property type="term" value="C:RQC complex"/>
    <property type="evidence" value="ECO:0007669"/>
    <property type="project" value="UniProtKB-UniRule"/>
</dbReference>
<evidence type="ECO:0000256" key="2">
    <source>
        <dbReference type="ARBA" id="ARBA00004514"/>
    </source>
</evidence>
<evidence type="ECO:0000259" key="18">
    <source>
        <dbReference type="PROSITE" id="PS50089"/>
    </source>
</evidence>
<dbReference type="PROSITE" id="PS50089">
    <property type="entry name" value="ZF_RING_2"/>
    <property type="match status" value="1"/>
</dbReference>
<dbReference type="Gene3D" id="3.30.40.10">
    <property type="entry name" value="Zinc/RING finger domain, C3HC4 (zinc finger)"/>
    <property type="match status" value="1"/>
</dbReference>
<keyword evidence="13 16" id="KW-0862">Zinc</keyword>
<keyword evidence="8 16" id="KW-0808">Transferase</keyword>
<proteinExistence type="inferred from homology"/>
<dbReference type="GO" id="GO:0005829">
    <property type="term" value="C:cytosol"/>
    <property type="evidence" value="ECO:0007669"/>
    <property type="project" value="UniProtKB-SubCell"/>
</dbReference>
<feature type="compositionally biased region" description="Basic and acidic residues" evidence="17">
    <location>
        <begin position="255"/>
        <end position="265"/>
    </location>
</feature>
<dbReference type="Pfam" id="PF22958">
    <property type="entry name" value="Ltn1_1st"/>
    <property type="match status" value="1"/>
</dbReference>
<evidence type="ECO:0000256" key="4">
    <source>
        <dbReference type="ARBA" id="ARBA00007997"/>
    </source>
</evidence>
<evidence type="ECO:0000256" key="14">
    <source>
        <dbReference type="ARBA" id="ARBA00055150"/>
    </source>
</evidence>
<comment type="similarity">
    <text evidence="4 16">Belongs to the LTN1 family.</text>
</comment>
<dbReference type="SUPFAM" id="SSF48371">
    <property type="entry name" value="ARM repeat"/>
    <property type="match status" value="1"/>
</dbReference>
<dbReference type="Pfam" id="PF22999">
    <property type="entry name" value="LTN1_E3_ligase_6th"/>
    <property type="match status" value="1"/>
</dbReference>
<evidence type="ECO:0000256" key="6">
    <source>
        <dbReference type="ARBA" id="ARBA00017157"/>
    </source>
</evidence>
<keyword evidence="10" id="KW-0677">Repeat</keyword>
<evidence type="ECO:0000256" key="17">
    <source>
        <dbReference type="SAM" id="MobiDB-lite"/>
    </source>
</evidence>
<comment type="catalytic activity">
    <reaction evidence="1 16">
        <text>S-ubiquitinyl-[E2 ubiquitin-conjugating enzyme]-L-cysteine + [acceptor protein]-L-lysine = [E2 ubiquitin-conjugating enzyme]-L-cysteine + N(6)-ubiquitinyl-[acceptor protein]-L-lysine.</text>
        <dbReference type="EC" id="2.3.2.27"/>
    </reaction>
</comment>
<dbReference type="PANTHER" id="PTHR12389">
    <property type="entry name" value="ZINC FINGER PROTEIN 294"/>
    <property type="match status" value="1"/>
</dbReference>
<dbReference type="EC" id="2.3.2.27" evidence="5 16"/>
<reference evidence="19" key="1">
    <citation type="submission" date="2020-05" db="EMBL/GenBank/DDBJ databases">
        <title>Mycena genomes resolve the evolution of fungal bioluminescence.</title>
        <authorList>
            <person name="Tsai I.J."/>
        </authorList>
    </citation>
    <scope>NUCLEOTIDE SEQUENCE</scope>
    <source>
        <strain evidence="19">CCC161011</strain>
    </source>
</reference>